<dbReference type="AlphaFoldDB" id="A0AAV5RH08"/>
<evidence type="ECO:0000259" key="1">
    <source>
        <dbReference type="PROSITE" id="PS51886"/>
    </source>
</evidence>
<dbReference type="InterPro" id="IPR006571">
    <property type="entry name" value="TLDc_dom"/>
</dbReference>
<gene>
    <name evidence="2" type="ORF">DASB73_013400</name>
</gene>
<feature type="domain" description="TLDc" evidence="1">
    <location>
        <begin position="221"/>
        <end position="420"/>
    </location>
</feature>
<evidence type="ECO:0000313" key="2">
    <source>
        <dbReference type="EMBL" id="GMM50382.1"/>
    </source>
</evidence>
<dbReference type="EMBL" id="BTGC01000003">
    <property type="protein sequence ID" value="GMM50382.1"/>
    <property type="molecule type" value="Genomic_DNA"/>
</dbReference>
<organism evidence="2 3">
    <name type="scientific">Starmerella bacillaris</name>
    <name type="common">Yeast</name>
    <name type="synonym">Candida zemplinina</name>
    <dbReference type="NCBI Taxonomy" id="1247836"/>
    <lineage>
        <taxon>Eukaryota</taxon>
        <taxon>Fungi</taxon>
        <taxon>Dikarya</taxon>
        <taxon>Ascomycota</taxon>
        <taxon>Saccharomycotina</taxon>
        <taxon>Dipodascomycetes</taxon>
        <taxon>Dipodascales</taxon>
        <taxon>Trichomonascaceae</taxon>
        <taxon>Starmerella</taxon>
    </lineage>
</organism>
<dbReference type="SMART" id="SM00584">
    <property type="entry name" value="TLDc"/>
    <property type="match status" value="1"/>
</dbReference>
<evidence type="ECO:0000313" key="3">
    <source>
        <dbReference type="Proteomes" id="UP001362899"/>
    </source>
</evidence>
<sequence length="466" mass="53228">MGNTFATYSSAQQLSPIETLEKHAWALLSPFEKISLAGHLKRINNDENKLLAALGLSDAPGKELMIRMATHATGNDLFGYLPIAVCWFNGRLVNKLKMERKAFVKQLFDSLCVSEINDEPYADFYDLHQIYTILLSAFDWNPALYTDADEQNIRMLDSHCSLMMLEGIKSPAVQYDEFYSVIKTEPYLLTSFAKIWDRLLFDKDTVIKDNIEPPIASHEFCLSATREQKAMLYATIGPVLDKSIRLFEGSRNGFSMRAFEVGVTKWEMPTLLLLKGWQPRKFDTQWKDKHYAIDSIVPPVYDAPLKKMTSKHLAFALFVQTPWKLSSKQCFGTSDSLLIQVQPVFRVWKMPAGSVFLKPGVGLGVGFKRPPSAGSTETGNILFIDDTMEHAVLRVMSDEVHGDRYEHRFYIDELEVLGCGTLEDLHRQKELWEIEENEAERKRTFNVQEDIALLQMDGVMGNYRSY</sequence>
<dbReference type="PROSITE" id="PS51886">
    <property type="entry name" value="TLDC"/>
    <property type="match status" value="1"/>
</dbReference>
<proteinExistence type="predicted"/>
<accession>A0AAV5RH08</accession>
<keyword evidence="3" id="KW-1185">Reference proteome</keyword>
<name>A0AAV5RH08_STABA</name>
<protein>
    <submittedName>
        <fullName evidence="2">Rtc5 protein</fullName>
    </submittedName>
</protein>
<dbReference type="Pfam" id="PF07534">
    <property type="entry name" value="TLD"/>
    <property type="match status" value="1"/>
</dbReference>
<dbReference type="Proteomes" id="UP001362899">
    <property type="component" value="Unassembled WGS sequence"/>
</dbReference>
<comment type="caution">
    <text evidence="2">The sequence shown here is derived from an EMBL/GenBank/DDBJ whole genome shotgun (WGS) entry which is preliminary data.</text>
</comment>
<reference evidence="2 3" key="1">
    <citation type="journal article" date="2023" name="Elife">
        <title>Identification of key yeast species and microbe-microbe interactions impacting larval growth of Drosophila in the wild.</title>
        <authorList>
            <person name="Mure A."/>
            <person name="Sugiura Y."/>
            <person name="Maeda R."/>
            <person name="Honda K."/>
            <person name="Sakurai N."/>
            <person name="Takahashi Y."/>
            <person name="Watada M."/>
            <person name="Katoh T."/>
            <person name="Gotoh A."/>
            <person name="Gotoh Y."/>
            <person name="Taniguchi I."/>
            <person name="Nakamura K."/>
            <person name="Hayashi T."/>
            <person name="Katayama T."/>
            <person name="Uemura T."/>
            <person name="Hattori Y."/>
        </authorList>
    </citation>
    <scope>NUCLEOTIDE SEQUENCE [LARGE SCALE GENOMIC DNA]</scope>
    <source>
        <strain evidence="2 3">SB-73</strain>
    </source>
</reference>